<accession>A0ABX8BGS9</accession>
<dbReference type="Gene3D" id="1.20.1250.20">
    <property type="entry name" value="MFS general substrate transporter like domains"/>
    <property type="match status" value="2"/>
</dbReference>
<dbReference type="Proteomes" id="UP000676506">
    <property type="component" value="Chromosome 2"/>
</dbReference>
<feature type="transmembrane region" description="Helical" evidence="6">
    <location>
        <begin position="106"/>
        <end position="126"/>
    </location>
</feature>
<evidence type="ECO:0000313" key="8">
    <source>
        <dbReference type="EMBL" id="QUW04290.1"/>
    </source>
</evidence>
<evidence type="ECO:0000256" key="6">
    <source>
        <dbReference type="SAM" id="Phobius"/>
    </source>
</evidence>
<evidence type="ECO:0000256" key="3">
    <source>
        <dbReference type="ARBA" id="ARBA00022692"/>
    </source>
</evidence>
<dbReference type="EMBL" id="CP072649">
    <property type="protein sequence ID" value="QUW04290.1"/>
    <property type="molecule type" value="Genomic_DNA"/>
</dbReference>
<dbReference type="InterPro" id="IPR029058">
    <property type="entry name" value="AB_hydrolase_fold"/>
</dbReference>
<dbReference type="PANTHER" id="PTHR43124">
    <property type="entry name" value="PURINE EFFLUX PUMP PBUE"/>
    <property type="match status" value="1"/>
</dbReference>
<dbReference type="InterPro" id="IPR022742">
    <property type="entry name" value="Hydrolase_4"/>
</dbReference>
<comment type="subcellular location">
    <subcellularLocation>
        <location evidence="1">Cell membrane</location>
        <topology evidence="1">Multi-pass membrane protein</topology>
    </subcellularLocation>
</comment>
<keyword evidence="9" id="KW-1185">Reference proteome</keyword>
<reference evidence="8 9" key="1">
    <citation type="submission" date="2021-03" db="EMBL/GenBank/DDBJ databases">
        <title>Genomic and phenotypic characterization of Chloracidobacterium isolates provides evidence for multiple species.</title>
        <authorList>
            <person name="Saini M.K."/>
            <person name="Costas A.M.G."/>
            <person name="Tank M."/>
            <person name="Bryant D.A."/>
        </authorList>
    </citation>
    <scope>NUCLEOTIDE SEQUENCE [LARGE SCALE GENOMIC DNA]</scope>
    <source>
        <strain evidence="8 9">BV2-C</strain>
    </source>
</reference>
<feature type="transmembrane region" description="Helical" evidence="6">
    <location>
        <begin position="406"/>
        <end position="429"/>
    </location>
</feature>
<evidence type="ECO:0000256" key="4">
    <source>
        <dbReference type="ARBA" id="ARBA00022989"/>
    </source>
</evidence>
<feature type="transmembrane region" description="Helical" evidence="6">
    <location>
        <begin position="218"/>
        <end position="240"/>
    </location>
</feature>
<evidence type="ECO:0000256" key="5">
    <source>
        <dbReference type="ARBA" id="ARBA00023136"/>
    </source>
</evidence>
<feature type="transmembrane region" description="Helical" evidence="6">
    <location>
        <begin position="368"/>
        <end position="386"/>
    </location>
</feature>
<feature type="transmembrane region" description="Helical" evidence="6">
    <location>
        <begin position="165"/>
        <end position="182"/>
    </location>
</feature>
<dbReference type="InterPro" id="IPR036259">
    <property type="entry name" value="MFS_trans_sf"/>
</dbReference>
<sequence length="700" mass="74642">MTLPSSRETVAYWAVCLLILAALVDSQVIGAIAPSIAAGLGASKSAVAQSAAVYSLANAATAFWLGGPGRAMRPTRGLLLASLLAFAAALVAALAPNLWVFYLARAIAGFSGGLVSALAIAALANASTYAARGAQMSGVAVSYFLAPVIGVPLGAFLVGRFGWTSAFWFAAISVAVAGWLVMRFPLPEPALVGPSSGPPANVVRDLWRMATRSRSTRLAILGAAFVSGGLVAFSAFLGTWLSDAFRADEFRIGLMFGVTGLGAVIGGFVGGKLADRYGKRRVAVTASLWMALGLLLTPTFAWTWGLYFVVAFAALCAAVRVAPIQALTSELVAPHERPAFIALRNGFSQLGIVAAVAVAGLAYRNGGFLAVAAVCAAMTLAAWACLRGLDDPQMGRASGDLPKPQFWWFVFRRGLAWVLVLGLGFPYLVSVAITKARTRPDERSRTDTPTTLGAQYESVTFESAGIPLTGWYLPARTHQVTLVLTHGLFRSRYEMLERGVALWKLGYGVLLYEVRRHGQSRGEFSTVGYVERRDVRAAVEFVRRRAPSDRIVLLGVSMGAAASLLAAAETSEVAAVISDSSFRSFRDAVASDLRYLGLPRWPVAPLLTYTTAWRMGFAVDDFDLERAAGRIAAPILFIGGDRDQRMPVETTLEPLYRAARHPAKRKLVIAGAAHGEAYLVAQQRYVEAIDGFIRQALMLP</sequence>
<name>A0ABX8BGS9_9BACT</name>
<dbReference type="Pfam" id="PF12146">
    <property type="entry name" value="Hydrolase_4"/>
    <property type="match status" value="1"/>
</dbReference>
<evidence type="ECO:0000256" key="2">
    <source>
        <dbReference type="ARBA" id="ARBA00022475"/>
    </source>
</evidence>
<feature type="transmembrane region" description="Helical" evidence="6">
    <location>
        <begin position="78"/>
        <end position="100"/>
    </location>
</feature>
<dbReference type="InterPro" id="IPR011701">
    <property type="entry name" value="MFS"/>
</dbReference>
<dbReference type="RefSeq" id="WP_211430179.1">
    <property type="nucleotide sequence ID" value="NZ_CP072649.1"/>
</dbReference>
<protein>
    <submittedName>
        <fullName evidence="8">MFS transporter</fullName>
    </submittedName>
</protein>
<dbReference type="Gene3D" id="3.40.50.1820">
    <property type="entry name" value="alpha/beta hydrolase"/>
    <property type="match status" value="1"/>
</dbReference>
<feature type="domain" description="Major facilitator superfamily (MFS) profile" evidence="7">
    <location>
        <begin position="11"/>
        <end position="390"/>
    </location>
</feature>
<feature type="transmembrane region" description="Helical" evidence="6">
    <location>
        <begin position="339"/>
        <end position="362"/>
    </location>
</feature>
<evidence type="ECO:0000313" key="9">
    <source>
        <dbReference type="Proteomes" id="UP000676506"/>
    </source>
</evidence>
<proteinExistence type="predicted"/>
<feature type="transmembrane region" description="Helical" evidence="6">
    <location>
        <begin position="282"/>
        <end position="300"/>
    </location>
</feature>
<evidence type="ECO:0000259" key="7">
    <source>
        <dbReference type="PROSITE" id="PS50850"/>
    </source>
</evidence>
<dbReference type="Pfam" id="PF07690">
    <property type="entry name" value="MFS_1"/>
    <property type="match status" value="1"/>
</dbReference>
<feature type="transmembrane region" description="Helical" evidence="6">
    <location>
        <begin position="46"/>
        <end position="66"/>
    </location>
</feature>
<dbReference type="SUPFAM" id="SSF103473">
    <property type="entry name" value="MFS general substrate transporter"/>
    <property type="match status" value="1"/>
</dbReference>
<dbReference type="SUPFAM" id="SSF53474">
    <property type="entry name" value="alpha/beta-Hydrolases"/>
    <property type="match status" value="1"/>
</dbReference>
<dbReference type="PROSITE" id="PS50850">
    <property type="entry name" value="MFS"/>
    <property type="match status" value="1"/>
</dbReference>
<keyword evidence="4 6" id="KW-1133">Transmembrane helix</keyword>
<keyword evidence="2" id="KW-1003">Cell membrane</keyword>
<feature type="transmembrane region" description="Helical" evidence="6">
    <location>
        <begin position="252"/>
        <end position="270"/>
    </location>
</feature>
<dbReference type="InterPro" id="IPR020846">
    <property type="entry name" value="MFS_dom"/>
</dbReference>
<organism evidence="8 9">
    <name type="scientific">Chloracidobacterium validum</name>
    <dbReference type="NCBI Taxonomy" id="2821543"/>
    <lineage>
        <taxon>Bacteria</taxon>
        <taxon>Pseudomonadati</taxon>
        <taxon>Acidobacteriota</taxon>
        <taxon>Terriglobia</taxon>
        <taxon>Terriglobales</taxon>
        <taxon>Acidobacteriaceae</taxon>
        <taxon>Chloracidobacterium</taxon>
    </lineage>
</organism>
<dbReference type="InterPro" id="IPR050189">
    <property type="entry name" value="MFS_Efflux_Transporters"/>
</dbReference>
<feature type="transmembrane region" description="Helical" evidence="6">
    <location>
        <begin position="138"/>
        <end position="159"/>
    </location>
</feature>
<gene>
    <name evidence="8" type="ORF">J8C06_14735</name>
</gene>
<evidence type="ECO:0000256" key="1">
    <source>
        <dbReference type="ARBA" id="ARBA00004651"/>
    </source>
</evidence>
<keyword evidence="3 6" id="KW-0812">Transmembrane</keyword>
<keyword evidence="5 6" id="KW-0472">Membrane</keyword>
<dbReference type="PANTHER" id="PTHR43124:SF3">
    <property type="entry name" value="CHLORAMPHENICOL EFFLUX PUMP RV0191"/>
    <property type="match status" value="1"/>
</dbReference>